<dbReference type="RefSeq" id="WP_312864063.1">
    <property type="nucleotide sequence ID" value="NZ_JACHIW010000001.1"/>
</dbReference>
<dbReference type="InterPro" id="IPR045031">
    <property type="entry name" value="DHP_synth-like"/>
</dbReference>
<gene>
    <name evidence="3" type="ORF">BJ970_000380</name>
</gene>
<comment type="caution">
    <text evidence="3">The sequence shown here is derived from an EMBL/GenBank/DDBJ whole genome shotgun (WGS) entry which is preliminary data.</text>
</comment>
<dbReference type="Gene3D" id="3.20.20.20">
    <property type="entry name" value="Dihydropteroate synthase-like"/>
    <property type="match status" value="1"/>
</dbReference>
<organism evidence="3 4">
    <name type="scientific">Saccharopolyspora phatthalungensis</name>
    <dbReference type="NCBI Taxonomy" id="664693"/>
    <lineage>
        <taxon>Bacteria</taxon>
        <taxon>Bacillati</taxon>
        <taxon>Actinomycetota</taxon>
        <taxon>Actinomycetes</taxon>
        <taxon>Pseudonocardiales</taxon>
        <taxon>Pseudonocardiaceae</taxon>
        <taxon>Saccharopolyspora</taxon>
    </lineage>
</organism>
<dbReference type="PANTHER" id="PTHR20941">
    <property type="entry name" value="FOLATE SYNTHESIS PROTEINS"/>
    <property type="match status" value="1"/>
</dbReference>
<dbReference type="GO" id="GO:0004156">
    <property type="term" value="F:dihydropteroate synthase activity"/>
    <property type="evidence" value="ECO:0007669"/>
    <property type="project" value="TreeGrafter"/>
</dbReference>
<evidence type="ECO:0000313" key="4">
    <source>
        <dbReference type="Proteomes" id="UP000584374"/>
    </source>
</evidence>
<dbReference type="InterPro" id="IPR011005">
    <property type="entry name" value="Dihydropteroate_synth-like_sf"/>
</dbReference>
<keyword evidence="4" id="KW-1185">Reference proteome</keyword>
<feature type="region of interest" description="Disordered" evidence="1">
    <location>
        <begin position="69"/>
        <end position="119"/>
    </location>
</feature>
<evidence type="ECO:0000256" key="1">
    <source>
        <dbReference type="SAM" id="MobiDB-lite"/>
    </source>
</evidence>
<evidence type="ECO:0000313" key="3">
    <source>
        <dbReference type="EMBL" id="MBB5152846.1"/>
    </source>
</evidence>
<reference evidence="3 4" key="1">
    <citation type="submission" date="2020-08" db="EMBL/GenBank/DDBJ databases">
        <title>Sequencing the genomes of 1000 actinobacteria strains.</title>
        <authorList>
            <person name="Klenk H.-P."/>
        </authorList>
    </citation>
    <scope>NUCLEOTIDE SEQUENCE [LARGE SCALE GENOMIC DNA]</scope>
    <source>
        <strain evidence="3 4">DSM 45584</strain>
    </source>
</reference>
<protein>
    <recommendedName>
        <fullName evidence="2">Pterin-binding domain-containing protein</fullName>
    </recommendedName>
</protein>
<sequence>MTIEQATLSGSAARATVTRPDVGPLKVMGVLNATPDSFWSGSRFDATAQAIIAGEGMLVSGTWAVEVGGESTRPGADSVSADEGWTMWARSSPHSPNGSRSSRPSRLGVDALRSPKATC</sequence>
<dbReference type="PANTHER" id="PTHR20941:SF1">
    <property type="entry name" value="FOLIC ACID SYNTHESIS PROTEIN FOL1"/>
    <property type="match status" value="1"/>
</dbReference>
<feature type="domain" description="Pterin-binding" evidence="2">
    <location>
        <begin position="25"/>
        <end position="119"/>
    </location>
</feature>
<feature type="compositionally biased region" description="Low complexity" evidence="1">
    <location>
        <begin position="90"/>
        <end position="106"/>
    </location>
</feature>
<proteinExistence type="predicted"/>
<dbReference type="AlphaFoldDB" id="A0A840PX08"/>
<dbReference type="EMBL" id="JACHIW010000001">
    <property type="protein sequence ID" value="MBB5152846.1"/>
    <property type="molecule type" value="Genomic_DNA"/>
</dbReference>
<accession>A0A840PX08</accession>
<dbReference type="Pfam" id="PF00809">
    <property type="entry name" value="Pterin_bind"/>
    <property type="match status" value="1"/>
</dbReference>
<dbReference type="Proteomes" id="UP000584374">
    <property type="component" value="Unassembled WGS sequence"/>
</dbReference>
<evidence type="ECO:0000259" key="2">
    <source>
        <dbReference type="PROSITE" id="PS50972"/>
    </source>
</evidence>
<dbReference type="PROSITE" id="PS50972">
    <property type="entry name" value="PTERIN_BINDING"/>
    <property type="match status" value="1"/>
</dbReference>
<dbReference type="InterPro" id="IPR000489">
    <property type="entry name" value="Pterin-binding_dom"/>
</dbReference>
<dbReference type="SUPFAM" id="SSF51717">
    <property type="entry name" value="Dihydropteroate synthetase-like"/>
    <property type="match status" value="1"/>
</dbReference>
<dbReference type="GO" id="GO:0046654">
    <property type="term" value="P:tetrahydrofolate biosynthetic process"/>
    <property type="evidence" value="ECO:0007669"/>
    <property type="project" value="TreeGrafter"/>
</dbReference>
<name>A0A840PX08_9PSEU</name>